<accession>A0A8S3XEB8</accession>
<keyword evidence="3" id="KW-1185">Reference proteome</keyword>
<evidence type="ECO:0000313" key="2">
    <source>
        <dbReference type="EMBL" id="CAG5020788.1"/>
    </source>
</evidence>
<gene>
    <name evidence="2" type="ORF">PAPOLLO_LOCUS17358</name>
</gene>
<dbReference type="Proteomes" id="UP000691718">
    <property type="component" value="Unassembled WGS sequence"/>
</dbReference>
<dbReference type="AlphaFoldDB" id="A0A8S3XEB8"/>
<protein>
    <submittedName>
        <fullName evidence="2">(apollo) hypothetical protein</fullName>
    </submittedName>
</protein>
<reference evidence="2" key="1">
    <citation type="submission" date="2021-04" db="EMBL/GenBank/DDBJ databases">
        <authorList>
            <person name="Tunstrom K."/>
        </authorList>
    </citation>
    <scope>NUCLEOTIDE SEQUENCE</scope>
</reference>
<evidence type="ECO:0000313" key="3">
    <source>
        <dbReference type="Proteomes" id="UP000691718"/>
    </source>
</evidence>
<dbReference type="OrthoDB" id="6931675at2759"/>
<dbReference type="EMBL" id="CAJQZP010001140">
    <property type="protein sequence ID" value="CAG5020788.1"/>
    <property type="molecule type" value="Genomic_DNA"/>
</dbReference>
<feature type="region of interest" description="Disordered" evidence="1">
    <location>
        <begin position="22"/>
        <end position="41"/>
    </location>
</feature>
<feature type="compositionally biased region" description="Polar residues" evidence="1">
    <location>
        <begin position="30"/>
        <end position="41"/>
    </location>
</feature>
<sequence length="355" mass="40024">MAHRPSAGTVDMRKRALLQSAATNEDRLENVQSGTHDTSLNISTMPQSTLVAAANKLLQDTKSQIEQSGNLKTSIKEKVLYGITGMYEIILRMSESRQTLQLQLEKSKLSVKEELLRKEKEYAEKLEGLLETSNGANAKGTVRDILKELASVRQILTQDAAEKNNGMQIGLNDGQATREILAQINKNGLTIEESNILLKKLGHQVEQIHNDFNKKESGNYTYAEIAAPRLYEAKRGKPQEDILGDRKVEEKVLYIEAEHPATEDEIIFSTIESKQPEKMEETKEKLKYLLISTSAPAKFDCTKQGFNDLQLLGAIEKILEHGFRSNPQKNKYHVVLKIKNGSSYRAENFQDPRIR</sequence>
<name>A0A8S3XEB8_PARAO</name>
<evidence type="ECO:0000256" key="1">
    <source>
        <dbReference type="SAM" id="MobiDB-lite"/>
    </source>
</evidence>
<organism evidence="2 3">
    <name type="scientific">Parnassius apollo</name>
    <name type="common">Apollo butterfly</name>
    <name type="synonym">Papilio apollo</name>
    <dbReference type="NCBI Taxonomy" id="110799"/>
    <lineage>
        <taxon>Eukaryota</taxon>
        <taxon>Metazoa</taxon>
        <taxon>Ecdysozoa</taxon>
        <taxon>Arthropoda</taxon>
        <taxon>Hexapoda</taxon>
        <taxon>Insecta</taxon>
        <taxon>Pterygota</taxon>
        <taxon>Neoptera</taxon>
        <taxon>Endopterygota</taxon>
        <taxon>Lepidoptera</taxon>
        <taxon>Glossata</taxon>
        <taxon>Ditrysia</taxon>
        <taxon>Papilionoidea</taxon>
        <taxon>Papilionidae</taxon>
        <taxon>Parnassiinae</taxon>
        <taxon>Parnassini</taxon>
        <taxon>Parnassius</taxon>
        <taxon>Parnassius</taxon>
    </lineage>
</organism>
<comment type="caution">
    <text evidence="2">The sequence shown here is derived from an EMBL/GenBank/DDBJ whole genome shotgun (WGS) entry which is preliminary data.</text>
</comment>
<proteinExistence type="predicted"/>